<dbReference type="OrthoDB" id="6613063at2759"/>
<dbReference type="EMBL" id="JATN01000322">
    <property type="protein sequence ID" value="EUC54412.1"/>
    <property type="molecule type" value="Genomic_DNA"/>
</dbReference>
<reference evidence="2" key="1">
    <citation type="journal article" date="2014" name="Genome Announc.">
        <title>Draft genome sequence of the plant-pathogenic soil fungus Rhizoctonia solani anastomosis group 3 strain Rhs1AP.</title>
        <authorList>
            <person name="Cubeta M.A."/>
            <person name="Thomas E."/>
            <person name="Dean R.A."/>
            <person name="Jabaji S."/>
            <person name="Neate S.M."/>
            <person name="Tavantzis S."/>
            <person name="Toda T."/>
            <person name="Vilgalys R."/>
            <person name="Bharathan N."/>
            <person name="Fedorova-Abrams N."/>
            <person name="Pakala S.B."/>
            <person name="Pakala S.M."/>
            <person name="Zafar N."/>
            <person name="Joardar V."/>
            <person name="Losada L."/>
            <person name="Nierman W.C."/>
        </authorList>
    </citation>
    <scope>NUCLEOTIDE SEQUENCE [LARGE SCALE GENOMIC DNA]</scope>
    <source>
        <strain evidence="2">AG-3</strain>
    </source>
</reference>
<proteinExistence type="predicted"/>
<evidence type="ECO:0000313" key="2">
    <source>
        <dbReference type="Proteomes" id="UP000030108"/>
    </source>
</evidence>
<protein>
    <submittedName>
        <fullName evidence="1">Uncharacterized protein</fullName>
    </submittedName>
</protein>
<evidence type="ECO:0000313" key="1">
    <source>
        <dbReference type="EMBL" id="EUC54412.1"/>
    </source>
</evidence>
<organism evidence="1 2">
    <name type="scientific">Rhizoctonia solani AG-3 Rhs1AP</name>
    <dbReference type="NCBI Taxonomy" id="1086054"/>
    <lineage>
        <taxon>Eukaryota</taxon>
        <taxon>Fungi</taxon>
        <taxon>Dikarya</taxon>
        <taxon>Basidiomycota</taxon>
        <taxon>Agaricomycotina</taxon>
        <taxon>Agaricomycetes</taxon>
        <taxon>Cantharellales</taxon>
        <taxon>Ceratobasidiaceae</taxon>
        <taxon>Rhizoctonia</taxon>
    </lineage>
</organism>
<accession>X8IXL0</accession>
<feature type="non-terminal residue" evidence="1">
    <location>
        <position position="191"/>
    </location>
</feature>
<dbReference type="Proteomes" id="UP000030108">
    <property type="component" value="Unassembled WGS sequence"/>
</dbReference>
<gene>
    <name evidence="1" type="ORF">RSOL_047030</name>
</gene>
<name>X8IXL0_9AGAM</name>
<sequence>MQLLFAAPARKPLQVDRHLRRQIVRYLTTCFEILSPAAEELIPDELEQWGQLRIGNGGDEIHARGYHKLRPDGRDAAFVRYELMVDQEADNPSVDERLEPESQYGELQHIFVLTIPPKTPKVNPHRKKKRHLLLAQIYEAPFKFDEADKYKVIWYKGKLGTGEVVDALTIQCVIDAGEYLYPYIPMFDSIL</sequence>
<dbReference type="AlphaFoldDB" id="X8IXL0"/>
<comment type="caution">
    <text evidence="1">The sequence shown here is derived from an EMBL/GenBank/DDBJ whole genome shotgun (WGS) entry which is preliminary data.</text>
</comment>